<sequence>MQVVTGIHHRVHKMQRFVCMRTKCQLTFFKPSCSFE</sequence>
<accession>A0A0A8Z110</accession>
<protein>
    <submittedName>
        <fullName evidence="1">Uncharacterized protein</fullName>
    </submittedName>
</protein>
<proteinExistence type="predicted"/>
<dbReference type="EMBL" id="GBRH01264831">
    <property type="protein sequence ID" value="JAD33064.1"/>
    <property type="molecule type" value="Transcribed_RNA"/>
</dbReference>
<reference evidence="1" key="1">
    <citation type="submission" date="2014-09" db="EMBL/GenBank/DDBJ databases">
        <authorList>
            <person name="Magalhaes I.L.F."/>
            <person name="Oliveira U."/>
            <person name="Santos F.R."/>
            <person name="Vidigal T.H.D.A."/>
            <person name="Brescovit A.D."/>
            <person name="Santos A.J."/>
        </authorList>
    </citation>
    <scope>NUCLEOTIDE SEQUENCE</scope>
    <source>
        <tissue evidence="1">Shoot tissue taken approximately 20 cm above the soil surface</tissue>
    </source>
</reference>
<evidence type="ECO:0000313" key="1">
    <source>
        <dbReference type="EMBL" id="JAD33064.1"/>
    </source>
</evidence>
<reference evidence="1" key="2">
    <citation type="journal article" date="2015" name="Data Brief">
        <title>Shoot transcriptome of the giant reed, Arundo donax.</title>
        <authorList>
            <person name="Barrero R.A."/>
            <person name="Guerrero F.D."/>
            <person name="Moolhuijzen P."/>
            <person name="Goolsby J.A."/>
            <person name="Tidwell J."/>
            <person name="Bellgard S.E."/>
            <person name="Bellgard M.I."/>
        </authorList>
    </citation>
    <scope>NUCLEOTIDE SEQUENCE</scope>
    <source>
        <tissue evidence="1">Shoot tissue taken approximately 20 cm above the soil surface</tissue>
    </source>
</reference>
<dbReference type="AlphaFoldDB" id="A0A0A8Z110"/>
<name>A0A0A8Z110_ARUDO</name>
<organism evidence="1">
    <name type="scientific">Arundo donax</name>
    <name type="common">Giant reed</name>
    <name type="synonym">Donax arundinaceus</name>
    <dbReference type="NCBI Taxonomy" id="35708"/>
    <lineage>
        <taxon>Eukaryota</taxon>
        <taxon>Viridiplantae</taxon>
        <taxon>Streptophyta</taxon>
        <taxon>Embryophyta</taxon>
        <taxon>Tracheophyta</taxon>
        <taxon>Spermatophyta</taxon>
        <taxon>Magnoliopsida</taxon>
        <taxon>Liliopsida</taxon>
        <taxon>Poales</taxon>
        <taxon>Poaceae</taxon>
        <taxon>PACMAD clade</taxon>
        <taxon>Arundinoideae</taxon>
        <taxon>Arundineae</taxon>
        <taxon>Arundo</taxon>
    </lineage>
</organism>